<dbReference type="InterPro" id="IPR010345">
    <property type="entry name" value="IL-17_fam"/>
</dbReference>
<protein>
    <submittedName>
        <fullName evidence="6">Interleukin-17C</fullName>
    </submittedName>
</protein>
<evidence type="ECO:0000256" key="1">
    <source>
        <dbReference type="ARBA" id="ARBA00004613"/>
    </source>
</evidence>
<comment type="similarity">
    <text evidence="2">Belongs to the IL-17 family.</text>
</comment>
<evidence type="ECO:0000256" key="5">
    <source>
        <dbReference type="SAM" id="SignalP"/>
    </source>
</evidence>
<dbReference type="SUPFAM" id="SSF57501">
    <property type="entry name" value="Cystine-knot cytokines"/>
    <property type="match status" value="1"/>
</dbReference>
<dbReference type="Proteomes" id="UP000319801">
    <property type="component" value="Unassembled WGS sequence"/>
</dbReference>
<dbReference type="EMBL" id="VCAZ01000011">
    <property type="protein sequence ID" value="TSK38525.1"/>
    <property type="molecule type" value="Genomic_DNA"/>
</dbReference>
<dbReference type="Gene3D" id="2.10.90.10">
    <property type="entry name" value="Cystine-knot cytokines"/>
    <property type="match status" value="1"/>
</dbReference>
<keyword evidence="3" id="KW-0964">Secreted</keyword>
<name>A0A556TQZ9_BAGYA</name>
<accession>A0A556TQZ9</accession>
<dbReference type="GO" id="GO:0005576">
    <property type="term" value="C:extracellular region"/>
    <property type="evidence" value="ECO:0007669"/>
    <property type="project" value="UniProtKB-SubCell"/>
</dbReference>
<proteinExistence type="inferred from homology"/>
<evidence type="ECO:0000313" key="6">
    <source>
        <dbReference type="EMBL" id="TSK38525.1"/>
    </source>
</evidence>
<dbReference type="Pfam" id="PF06083">
    <property type="entry name" value="IL17"/>
    <property type="match status" value="1"/>
</dbReference>
<evidence type="ECO:0000256" key="3">
    <source>
        <dbReference type="ARBA" id="ARBA00022525"/>
    </source>
</evidence>
<sequence>MRQNLQHLAFKPSSLILGFSLILISDAVKGEKHRGCLPADELLMQAKKFLRRTGRTTEHGVAHAGSRAAPAVSNAKCSDYKQWTSSSELMNRSLSPWRSILRTDHDLIPSAYEEAECLCSGCIINGTENTDYNSVPVKQSVMFLKKVQCPLDPEKYSLQVLYKTLPIACTCAVPKQ</sequence>
<feature type="chain" id="PRO_5022112758" evidence="5">
    <location>
        <begin position="31"/>
        <end position="176"/>
    </location>
</feature>
<comment type="subcellular location">
    <subcellularLocation>
        <location evidence="1">Secreted</location>
    </subcellularLocation>
</comment>
<keyword evidence="4 5" id="KW-0732">Signal</keyword>
<gene>
    <name evidence="6" type="ORF">Baya_2941</name>
</gene>
<evidence type="ECO:0000256" key="4">
    <source>
        <dbReference type="ARBA" id="ARBA00022729"/>
    </source>
</evidence>
<dbReference type="AlphaFoldDB" id="A0A556TQZ9"/>
<dbReference type="OrthoDB" id="6038945at2759"/>
<feature type="signal peptide" evidence="5">
    <location>
        <begin position="1"/>
        <end position="30"/>
    </location>
</feature>
<evidence type="ECO:0000313" key="7">
    <source>
        <dbReference type="Proteomes" id="UP000319801"/>
    </source>
</evidence>
<organism evidence="6 7">
    <name type="scientific">Bagarius yarrelli</name>
    <name type="common">Goonch</name>
    <name type="synonym">Bagrus yarrelli</name>
    <dbReference type="NCBI Taxonomy" id="175774"/>
    <lineage>
        <taxon>Eukaryota</taxon>
        <taxon>Metazoa</taxon>
        <taxon>Chordata</taxon>
        <taxon>Craniata</taxon>
        <taxon>Vertebrata</taxon>
        <taxon>Euteleostomi</taxon>
        <taxon>Actinopterygii</taxon>
        <taxon>Neopterygii</taxon>
        <taxon>Teleostei</taxon>
        <taxon>Ostariophysi</taxon>
        <taxon>Siluriformes</taxon>
        <taxon>Sisoridae</taxon>
        <taxon>Sisorinae</taxon>
        <taxon>Bagarius</taxon>
    </lineage>
</organism>
<keyword evidence="7" id="KW-1185">Reference proteome</keyword>
<comment type="caution">
    <text evidence="6">The sequence shown here is derived from an EMBL/GenBank/DDBJ whole genome shotgun (WGS) entry which is preliminary data.</text>
</comment>
<dbReference type="GO" id="GO:0005125">
    <property type="term" value="F:cytokine activity"/>
    <property type="evidence" value="ECO:0007669"/>
    <property type="project" value="InterPro"/>
</dbReference>
<reference evidence="6 7" key="1">
    <citation type="journal article" date="2019" name="Genome Biol. Evol.">
        <title>Whole-Genome Sequencing of the Giant Devil Catfish, Bagarius yarrelli.</title>
        <authorList>
            <person name="Jiang W."/>
            <person name="Lv Y."/>
            <person name="Cheng L."/>
            <person name="Yang K."/>
            <person name="Chao B."/>
            <person name="Wang X."/>
            <person name="Li Y."/>
            <person name="Pan X."/>
            <person name="You X."/>
            <person name="Zhang Y."/>
            <person name="Yang J."/>
            <person name="Li J."/>
            <person name="Zhang X."/>
            <person name="Liu S."/>
            <person name="Sun C."/>
            <person name="Yang J."/>
            <person name="Shi Q."/>
        </authorList>
    </citation>
    <scope>NUCLEOTIDE SEQUENCE [LARGE SCALE GENOMIC DNA]</scope>
    <source>
        <strain evidence="6">JWS20170419001</strain>
        <tissue evidence="6">Muscle</tissue>
    </source>
</reference>
<dbReference type="InterPro" id="IPR029034">
    <property type="entry name" value="Cystine-knot_cytokine"/>
</dbReference>
<evidence type="ECO:0000256" key="2">
    <source>
        <dbReference type="ARBA" id="ARBA00007236"/>
    </source>
</evidence>